<feature type="region of interest" description="Disordered" evidence="1">
    <location>
        <begin position="143"/>
        <end position="179"/>
    </location>
</feature>
<organism evidence="2 3">
    <name type="scientific">Phytophthora nicotianae P1569</name>
    <dbReference type="NCBI Taxonomy" id="1317065"/>
    <lineage>
        <taxon>Eukaryota</taxon>
        <taxon>Sar</taxon>
        <taxon>Stramenopiles</taxon>
        <taxon>Oomycota</taxon>
        <taxon>Peronosporomycetes</taxon>
        <taxon>Peronosporales</taxon>
        <taxon>Peronosporaceae</taxon>
        <taxon>Phytophthora</taxon>
    </lineage>
</organism>
<accession>V9DW80</accession>
<gene>
    <name evidence="2" type="ORF">F443_22330</name>
</gene>
<protein>
    <submittedName>
        <fullName evidence="2">Uncharacterized protein</fullName>
    </submittedName>
</protein>
<reference evidence="2 3" key="1">
    <citation type="submission" date="2013-11" db="EMBL/GenBank/DDBJ databases">
        <title>The Genome Sequence of Phytophthora parasitica P1569.</title>
        <authorList>
            <consortium name="The Broad Institute Genomics Platform"/>
            <person name="Russ C."/>
            <person name="Tyler B."/>
            <person name="Panabieres F."/>
            <person name="Shan W."/>
            <person name="Tripathy S."/>
            <person name="Grunwald N."/>
            <person name="Machado M."/>
            <person name="Johnson C.S."/>
            <person name="Arredondo F."/>
            <person name="Hong C."/>
            <person name="Coffey M."/>
            <person name="Young S.K."/>
            <person name="Zeng Q."/>
            <person name="Gargeya S."/>
            <person name="Fitzgerald M."/>
            <person name="Abouelleil A."/>
            <person name="Alvarado L."/>
            <person name="Chapman S.B."/>
            <person name="Gainer-Dewar J."/>
            <person name="Goldberg J."/>
            <person name="Griggs A."/>
            <person name="Gujja S."/>
            <person name="Hansen M."/>
            <person name="Howarth C."/>
            <person name="Imamovic A."/>
            <person name="Ireland A."/>
            <person name="Larimer J."/>
            <person name="McCowan C."/>
            <person name="Murphy C."/>
            <person name="Pearson M."/>
            <person name="Poon T.W."/>
            <person name="Priest M."/>
            <person name="Roberts A."/>
            <person name="Saif S."/>
            <person name="Shea T."/>
            <person name="Sykes S."/>
            <person name="Wortman J."/>
            <person name="Nusbaum C."/>
            <person name="Birren B."/>
        </authorList>
    </citation>
    <scope>NUCLEOTIDE SEQUENCE [LARGE SCALE GENOMIC DNA]</scope>
    <source>
        <strain evidence="2 3">P1569</strain>
    </source>
</reference>
<proteinExistence type="predicted"/>
<evidence type="ECO:0000313" key="3">
    <source>
        <dbReference type="Proteomes" id="UP000018721"/>
    </source>
</evidence>
<name>V9DW80_PHYNI</name>
<feature type="non-terminal residue" evidence="2">
    <location>
        <position position="1"/>
    </location>
</feature>
<evidence type="ECO:0000256" key="1">
    <source>
        <dbReference type="SAM" id="MobiDB-lite"/>
    </source>
</evidence>
<dbReference type="HOGENOM" id="CLU_1507276_0_0_1"/>
<dbReference type="AlphaFoldDB" id="V9DW80"/>
<sequence length="179" mass="18127">TWHSQVRTDNVGNADTNNWSIVDGCSSGCCNTTERVSCYTDGNGRDFCTTCTYGGDCHNTEATCSCICNRYTDVSNRGAWPASVSDCCHTGDATRTATVVIAATPARTTVSAATLATAREAHDRQVGATAATRAAVSAAGRAASGVTAAPRAQATATATSQTATGAATAAATAPHGRRA</sequence>
<dbReference type="EMBL" id="ANIZ01003917">
    <property type="protein sequence ID" value="ETI30548.1"/>
    <property type="molecule type" value="Genomic_DNA"/>
</dbReference>
<dbReference type="Proteomes" id="UP000018721">
    <property type="component" value="Unassembled WGS sequence"/>
</dbReference>
<keyword evidence="3" id="KW-1185">Reference proteome</keyword>
<evidence type="ECO:0000313" key="2">
    <source>
        <dbReference type="EMBL" id="ETI30548.1"/>
    </source>
</evidence>
<comment type="caution">
    <text evidence="2">The sequence shown here is derived from an EMBL/GenBank/DDBJ whole genome shotgun (WGS) entry which is preliminary data.</text>
</comment>